<dbReference type="AlphaFoldDB" id="A0A367L3N3"/>
<dbReference type="OrthoDB" id="5322539at2759"/>
<comment type="caution">
    <text evidence="3">The sequence shown here is derived from an EMBL/GenBank/DDBJ whole genome shotgun (WGS) entry which is preliminary data.</text>
</comment>
<feature type="transmembrane region" description="Helical" evidence="2">
    <location>
        <begin position="520"/>
        <end position="542"/>
    </location>
</feature>
<organism evidence="3 4">
    <name type="scientific">Ophiocordyceps polyrhachis-furcata BCC 54312</name>
    <dbReference type="NCBI Taxonomy" id="1330021"/>
    <lineage>
        <taxon>Eukaryota</taxon>
        <taxon>Fungi</taxon>
        <taxon>Dikarya</taxon>
        <taxon>Ascomycota</taxon>
        <taxon>Pezizomycotina</taxon>
        <taxon>Sordariomycetes</taxon>
        <taxon>Hypocreomycetidae</taxon>
        <taxon>Hypocreales</taxon>
        <taxon>Ophiocordycipitaceae</taxon>
        <taxon>Ophiocordyceps</taxon>
    </lineage>
</organism>
<dbReference type="Proteomes" id="UP000253664">
    <property type="component" value="Unassembled WGS sequence"/>
</dbReference>
<sequence length="648" mass="71554">MTMCGHGLDRHMDHGTALTLAASHYCFFWLLSGSPAEGPGPHLPQTYATTMSMLLANGFGLSLKFSLSLAFTQHLWRLVRDTPLKMSTVDALLSLRGAPLALFDSPAIFHKASPLLFMAVLIWFMPIATGFPPGAISIMPINTTFRIADATVPTFNAPYTGDYSIGSVRAHLLAPSEHMVAVSYDKGDFQGSYLFNYFVPGKWPTLLLRRVVEKTITTRNLAIPPSPRGTNLSYHTAFYGPYLSCEESSRQRLVETKNLQETFETGYEATINMSGHGPPKRLTSLPIFDDEVLNKTVTFTIAHDELENVMTLNSTWKATFTKRVLRCTSAKAVYRVQYQYNSHTSSVEVSVDKATISPLTGGKGPLRVSAIGNSPIRLLVSPGDQLFSDIIQQSNLLAPIIHMAERLSGKLDIAWEVGGKDVSPFRSRPFRTFFRIQHDDVWGRDSLLLLLSKLCKDCPDRASNPGHNVDLDISADILNSLLINITISVIAEAGVWNTRADLYEQVWVNSYSFSRPINIILPYSLALLCCLPLISLGILSLYRNGVPAIDGGLFQLLVTTRGSQSIDKLAAQGCLGGERNIPLELKEMVVIYGQLESEVPMMPNSRVREPTRIVGFGPVDEVVPLSKVGSRNRKKDRSGKGETTWSRK</sequence>
<keyword evidence="2" id="KW-1133">Transmembrane helix</keyword>
<evidence type="ECO:0000256" key="1">
    <source>
        <dbReference type="SAM" id="MobiDB-lite"/>
    </source>
</evidence>
<feature type="transmembrane region" description="Helical" evidence="2">
    <location>
        <begin position="115"/>
        <end position="136"/>
    </location>
</feature>
<evidence type="ECO:0000313" key="3">
    <source>
        <dbReference type="EMBL" id="RCI09043.1"/>
    </source>
</evidence>
<dbReference type="PANTHER" id="PTHR35041">
    <property type="entry name" value="MEDIATOR OF RNA POLYMERASE II TRANSCRIPTION SUBUNIT 1"/>
    <property type="match status" value="1"/>
</dbReference>
<feature type="transmembrane region" description="Helical" evidence="2">
    <location>
        <begin position="51"/>
        <end position="71"/>
    </location>
</feature>
<evidence type="ECO:0000256" key="2">
    <source>
        <dbReference type="SAM" id="Phobius"/>
    </source>
</evidence>
<accession>A0A367L3N3</accession>
<name>A0A367L3N3_9HYPO</name>
<keyword evidence="2" id="KW-0472">Membrane</keyword>
<evidence type="ECO:0000313" key="4">
    <source>
        <dbReference type="Proteomes" id="UP000253664"/>
    </source>
</evidence>
<reference evidence="3 4" key="1">
    <citation type="journal article" date="2015" name="BMC Genomics">
        <title>Insights from the genome of Ophiocordyceps polyrhachis-furcata to pathogenicity and host specificity in insect fungi.</title>
        <authorList>
            <person name="Wichadakul D."/>
            <person name="Kobmoo N."/>
            <person name="Ingsriswang S."/>
            <person name="Tangphatsornruang S."/>
            <person name="Chantasingh D."/>
            <person name="Luangsa-ard J.J."/>
            <person name="Eurwilaichitr L."/>
        </authorList>
    </citation>
    <scope>NUCLEOTIDE SEQUENCE [LARGE SCALE GENOMIC DNA]</scope>
    <source>
        <strain evidence="3 4">BCC 54312</strain>
    </source>
</reference>
<feature type="region of interest" description="Disordered" evidence="1">
    <location>
        <begin position="627"/>
        <end position="648"/>
    </location>
</feature>
<keyword evidence="2" id="KW-0812">Transmembrane</keyword>
<keyword evidence="4" id="KW-1185">Reference proteome</keyword>
<dbReference type="STRING" id="1330021.A0A367L3N3"/>
<dbReference type="EMBL" id="LKCN02000017">
    <property type="protein sequence ID" value="RCI09043.1"/>
    <property type="molecule type" value="Genomic_DNA"/>
</dbReference>
<protein>
    <submittedName>
        <fullName evidence="3">Uncharacterized protein</fullName>
    </submittedName>
</protein>
<proteinExistence type="predicted"/>
<gene>
    <name evidence="3" type="ORF">L249_5140</name>
</gene>
<dbReference type="PANTHER" id="PTHR35041:SF6">
    <property type="entry name" value="FORMYLMETHIONINE DEFORMYLASE-LIKE PROTEIN-RELATED"/>
    <property type="match status" value="1"/>
</dbReference>